<dbReference type="Gene3D" id="3.40.50.150">
    <property type="entry name" value="Vaccinia Virus protein VP39"/>
    <property type="match status" value="1"/>
</dbReference>
<dbReference type="GO" id="GO:0008757">
    <property type="term" value="F:S-adenosylmethionine-dependent methyltransferase activity"/>
    <property type="evidence" value="ECO:0007669"/>
    <property type="project" value="InterPro"/>
</dbReference>
<dbReference type="InterPro" id="IPR052356">
    <property type="entry name" value="Thiol_S-MT"/>
</dbReference>
<dbReference type="InterPro" id="IPR013216">
    <property type="entry name" value="Methyltransf_11"/>
</dbReference>
<dbReference type="RefSeq" id="WP_083102741.1">
    <property type="nucleotide sequence ID" value="NZ_CP020569.1"/>
</dbReference>
<evidence type="ECO:0000313" key="3">
    <source>
        <dbReference type="Proteomes" id="UP000192726"/>
    </source>
</evidence>
<keyword evidence="3" id="KW-1185">Reference proteome</keyword>
<dbReference type="STRING" id="553510.B1H19_03235"/>
<proteinExistence type="predicted"/>
<keyword evidence="2" id="KW-0808">Transferase</keyword>
<dbReference type="OrthoDB" id="65624at2"/>
<evidence type="ECO:0000259" key="1">
    <source>
        <dbReference type="Pfam" id="PF08241"/>
    </source>
</evidence>
<gene>
    <name evidence="2" type="ORF">B1H19_03235</name>
</gene>
<dbReference type="GO" id="GO:0032259">
    <property type="term" value="P:methylation"/>
    <property type="evidence" value="ECO:0007669"/>
    <property type="project" value="UniProtKB-KW"/>
</dbReference>
<feature type="domain" description="Methyltransferase type 11" evidence="1">
    <location>
        <begin position="42"/>
        <end position="135"/>
    </location>
</feature>
<dbReference type="PANTHER" id="PTHR45036:SF1">
    <property type="entry name" value="METHYLTRANSFERASE LIKE 7A"/>
    <property type="match status" value="1"/>
</dbReference>
<dbReference type="AlphaFoldDB" id="A0A1V0TK54"/>
<protein>
    <submittedName>
        <fullName evidence="2">SAM-dependent methyltransferase</fullName>
    </submittedName>
</protein>
<sequence length="216" mass="23584">MAKTMSHPLFARLYPRINAFAEAHGSLEHRRELLEGARGRVVEIGAGTGANFRHYGPGVVQVIAVEPEPRLRALAERAAEAASVPVDVLPGWAEELPVEDHSADVVVASLVLCTIADVPAALAEAARVLKPTGELRFYEHLRSNRPGFFRLQRLLNPLWRRLGGGCNLTRDTERAIARAGFTIEQVRHFDFLINGRAGPASPSVIGIARPPRARTP</sequence>
<dbReference type="InterPro" id="IPR029063">
    <property type="entry name" value="SAM-dependent_MTases_sf"/>
</dbReference>
<reference evidence="2 3" key="1">
    <citation type="submission" date="2017-04" db="EMBL/GenBank/DDBJ databases">
        <title>Complete Genome Sequence of Streptomyces gilvosporeus F607, a Capable Producer of Natamycin.</title>
        <authorList>
            <person name="Zong G."/>
            <person name="Zhong C."/>
            <person name="Fu J."/>
            <person name="Qin R."/>
            <person name="Cao G."/>
        </authorList>
    </citation>
    <scope>NUCLEOTIDE SEQUENCE [LARGE SCALE GENOMIC DNA]</scope>
    <source>
        <strain evidence="2 3">F607</strain>
    </source>
</reference>
<accession>A0A1V0TK54</accession>
<dbReference type="EMBL" id="CP020569">
    <property type="protein sequence ID" value="ARF53311.1"/>
    <property type="molecule type" value="Genomic_DNA"/>
</dbReference>
<evidence type="ECO:0000313" key="2">
    <source>
        <dbReference type="EMBL" id="ARF53311.1"/>
    </source>
</evidence>
<dbReference type="SUPFAM" id="SSF53335">
    <property type="entry name" value="S-adenosyl-L-methionine-dependent methyltransferases"/>
    <property type="match status" value="1"/>
</dbReference>
<dbReference type="Proteomes" id="UP000192726">
    <property type="component" value="Chromosome"/>
</dbReference>
<name>A0A1V0TK54_9ACTN</name>
<organism evidence="2 3">
    <name type="scientific">Streptomyces gilvosporeus</name>
    <dbReference type="NCBI Taxonomy" id="553510"/>
    <lineage>
        <taxon>Bacteria</taxon>
        <taxon>Bacillati</taxon>
        <taxon>Actinomycetota</taxon>
        <taxon>Actinomycetes</taxon>
        <taxon>Kitasatosporales</taxon>
        <taxon>Streptomycetaceae</taxon>
        <taxon>Streptomyces</taxon>
    </lineage>
</organism>
<dbReference type="Pfam" id="PF08241">
    <property type="entry name" value="Methyltransf_11"/>
    <property type="match status" value="1"/>
</dbReference>
<dbReference type="PANTHER" id="PTHR45036">
    <property type="entry name" value="METHYLTRANSFERASE LIKE 7B"/>
    <property type="match status" value="1"/>
</dbReference>
<keyword evidence="2" id="KW-0489">Methyltransferase</keyword>
<dbReference type="CDD" id="cd02440">
    <property type="entry name" value="AdoMet_MTases"/>
    <property type="match status" value="1"/>
</dbReference>
<dbReference type="KEGG" id="sgv:B1H19_03235"/>